<reference evidence="1" key="1">
    <citation type="submission" date="2021-01" db="EMBL/GenBank/DDBJ databases">
        <authorList>
            <person name="Corre E."/>
            <person name="Pelletier E."/>
            <person name="Niang G."/>
            <person name="Scheremetjew M."/>
            <person name="Finn R."/>
            <person name="Kale V."/>
            <person name="Holt S."/>
            <person name="Cochrane G."/>
            <person name="Meng A."/>
            <person name="Brown T."/>
            <person name="Cohen L."/>
        </authorList>
    </citation>
    <scope>NUCLEOTIDE SEQUENCE</scope>
    <source>
        <strain evidence="1">CCMP720</strain>
    </source>
</reference>
<accession>A0A7R9SVG8</accession>
<sequence length="220" mass="23862">MKFSQTTASTYTNNFFSLRVKESTRTSSSSRLQSSKVSYRNLRVYAVNESKEKEFPKQALKQTTGGGGYAGFCDINQVKEALESCSGLTGDALEACWADAGCNIDEVTRHYTHVAGIDKKEFKCFLTHEGSLVAEGLPSGLYNVSAWWSGVANNVDDSKPDAPPACNSLKQEDCMLLATLVGENDLVCPGLTDGVYKVTNSSEVYCAIKEGEIECSVKMA</sequence>
<evidence type="ECO:0000313" key="1">
    <source>
        <dbReference type="EMBL" id="CAD8216212.1"/>
    </source>
</evidence>
<name>A0A7R9SVG8_9CHLO</name>
<dbReference type="AlphaFoldDB" id="A0A7R9SVG8"/>
<gene>
    <name evidence="1" type="ORF">PAMY1081_LOCUS486</name>
</gene>
<proteinExistence type="predicted"/>
<dbReference type="EMBL" id="HBDV01000758">
    <property type="protein sequence ID" value="CAD8216212.1"/>
    <property type="molecule type" value="Transcribed_RNA"/>
</dbReference>
<organism evidence="1">
    <name type="scientific">Polyblepharides amylifera</name>
    <dbReference type="NCBI Taxonomy" id="1486889"/>
    <lineage>
        <taxon>Eukaryota</taxon>
        <taxon>Viridiplantae</taxon>
        <taxon>Chlorophyta</taxon>
        <taxon>Pyramimonadophyceae</taxon>
        <taxon>Pyramimonadales</taxon>
        <taxon>Polyblepharidaceae</taxon>
        <taxon>Polyblepharides</taxon>
    </lineage>
</organism>
<protein>
    <submittedName>
        <fullName evidence="1">Uncharacterized protein</fullName>
    </submittedName>
</protein>